<evidence type="ECO:0000256" key="2">
    <source>
        <dbReference type="ARBA" id="ARBA00022679"/>
    </source>
</evidence>
<evidence type="ECO:0000313" key="7">
    <source>
        <dbReference type="Proteomes" id="UP000214588"/>
    </source>
</evidence>
<keyword evidence="3" id="KW-0520">NAD</keyword>
<keyword evidence="4" id="KW-0479">Metal-binding</keyword>
<dbReference type="GO" id="GO:0017136">
    <property type="term" value="F:histone deacetylase activity, NAD-dependent"/>
    <property type="evidence" value="ECO:0007669"/>
    <property type="project" value="TreeGrafter"/>
</dbReference>
<dbReference type="SUPFAM" id="SSF52467">
    <property type="entry name" value="DHS-like NAD/FAD-binding domain"/>
    <property type="match status" value="1"/>
</dbReference>
<dbReference type="Gene3D" id="3.30.1600.10">
    <property type="entry name" value="SIR2/SIRT2 'Small Domain"/>
    <property type="match status" value="1"/>
</dbReference>
<evidence type="ECO:0000259" key="5">
    <source>
        <dbReference type="PROSITE" id="PS50305"/>
    </source>
</evidence>
<dbReference type="NCBIfam" id="NF001752">
    <property type="entry name" value="PRK00481.1-1"/>
    <property type="match status" value="1"/>
</dbReference>
<organism evidence="6 7">
    <name type="scientific">Natranaerobius trueperi</name>
    <dbReference type="NCBI Taxonomy" id="759412"/>
    <lineage>
        <taxon>Bacteria</taxon>
        <taxon>Bacillati</taxon>
        <taxon>Bacillota</taxon>
        <taxon>Clostridia</taxon>
        <taxon>Natranaerobiales</taxon>
        <taxon>Natranaerobiaceae</taxon>
        <taxon>Natranaerobius</taxon>
    </lineage>
</organism>
<name>A0A226C1P9_9FIRM</name>
<dbReference type="InterPro" id="IPR003000">
    <property type="entry name" value="Sirtuin"/>
</dbReference>
<dbReference type="PROSITE" id="PS50305">
    <property type="entry name" value="SIRTUIN"/>
    <property type="match status" value="1"/>
</dbReference>
<dbReference type="Proteomes" id="UP000214588">
    <property type="component" value="Unassembled WGS sequence"/>
</dbReference>
<keyword evidence="7" id="KW-1185">Reference proteome</keyword>
<feature type="binding site" evidence="4">
    <location>
        <position position="158"/>
    </location>
    <ligand>
        <name>Zn(2+)</name>
        <dbReference type="ChEBI" id="CHEBI:29105"/>
    </ligand>
</feature>
<protein>
    <recommendedName>
        <fullName evidence="1">protein acetyllysine N-acetyltransferase</fullName>
        <ecNumber evidence="1">2.3.1.286</ecNumber>
    </recommendedName>
</protein>
<dbReference type="OrthoDB" id="9800582at2"/>
<evidence type="ECO:0000256" key="3">
    <source>
        <dbReference type="ARBA" id="ARBA00023027"/>
    </source>
</evidence>
<feature type="binding site" evidence="4">
    <location>
        <position position="132"/>
    </location>
    <ligand>
        <name>Zn(2+)</name>
        <dbReference type="ChEBI" id="CHEBI:29105"/>
    </ligand>
</feature>
<dbReference type="NCBIfam" id="NF001753">
    <property type="entry name" value="PRK00481.1-3"/>
    <property type="match status" value="1"/>
</dbReference>
<accession>A0A226C1P9</accession>
<dbReference type="RefSeq" id="WP_089022854.1">
    <property type="nucleotide sequence ID" value="NZ_NIQC01000004.1"/>
</dbReference>
<keyword evidence="2" id="KW-0808">Transferase</keyword>
<dbReference type="Gene3D" id="3.40.50.1220">
    <property type="entry name" value="TPP-binding domain"/>
    <property type="match status" value="1"/>
</dbReference>
<feature type="binding site" evidence="4">
    <location>
        <position position="129"/>
    </location>
    <ligand>
        <name>Zn(2+)</name>
        <dbReference type="ChEBI" id="CHEBI:29105"/>
    </ligand>
</feature>
<proteinExistence type="predicted"/>
<dbReference type="GO" id="GO:0046872">
    <property type="term" value="F:metal ion binding"/>
    <property type="evidence" value="ECO:0007669"/>
    <property type="project" value="UniProtKB-KW"/>
</dbReference>
<sequence>MDNYNNIEQLKDFIMESRNPYVLTGAGISTESGIPDFRSKDGLWNTIDPMEYSTRQVLITSPKKFYQYGFPRFRDLLDKKPNQGHYALTELERKGIIKGIITQNIDGLHQKSGSKNVVEVHGSTKTCHCLECFSEYPFSEIVNQLEGYNKELPVCSSCSGILRPDIVLFGDSMPEEFFEIAEVLKKQCDLLIVVGTSLQVYPVAALAELVDSLIIINLDETPFDLQAEVVINDSCGETLSKLKELIIKNLY</sequence>
<gene>
    <name evidence="6" type="ORF">CDO51_03220</name>
</gene>
<evidence type="ECO:0000256" key="4">
    <source>
        <dbReference type="PROSITE-ProRule" id="PRU00236"/>
    </source>
</evidence>
<feature type="active site" description="Proton acceptor" evidence="4">
    <location>
        <position position="121"/>
    </location>
</feature>
<evidence type="ECO:0000313" key="6">
    <source>
        <dbReference type="EMBL" id="OWZ84524.1"/>
    </source>
</evidence>
<dbReference type="PANTHER" id="PTHR11085">
    <property type="entry name" value="NAD-DEPENDENT PROTEIN DEACYLASE SIRTUIN-5, MITOCHONDRIAL-RELATED"/>
    <property type="match status" value="1"/>
</dbReference>
<dbReference type="InterPro" id="IPR026591">
    <property type="entry name" value="Sirtuin_cat_small_dom_sf"/>
</dbReference>
<dbReference type="EC" id="2.3.1.286" evidence="1"/>
<dbReference type="Pfam" id="PF02146">
    <property type="entry name" value="SIR2"/>
    <property type="match status" value="1"/>
</dbReference>
<dbReference type="GO" id="GO:0070403">
    <property type="term" value="F:NAD+ binding"/>
    <property type="evidence" value="ECO:0007669"/>
    <property type="project" value="InterPro"/>
</dbReference>
<dbReference type="AlphaFoldDB" id="A0A226C1P9"/>
<keyword evidence="4" id="KW-0862">Zinc</keyword>
<feature type="domain" description="Deacetylase sirtuin-type" evidence="5">
    <location>
        <begin position="1"/>
        <end position="251"/>
    </location>
</feature>
<dbReference type="InterPro" id="IPR050134">
    <property type="entry name" value="NAD-dep_sirtuin_deacylases"/>
</dbReference>
<reference evidence="6 7" key="1">
    <citation type="submission" date="2017-06" db="EMBL/GenBank/DDBJ databases">
        <title>Draft Genome Sequence of Natranaerobius trueperi halophilic, alkalithermophilic bacteria from soda lakes.</title>
        <authorList>
            <person name="Zhao B."/>
        </authorList>
    </citation>
    <scope>NUCLEOTIDE SEQUENCE [LARGE SCALE GENOMIC DNA]</scope>
    <source>
        <strain evidence="6 7">DSM 18760</strain>
    </source>
</reference>
<feature type="binding site" evidence="4">
    <location>
        <position position="155"/>
    </location>
    <ligand>
        <name>Zn(2+)</name>
        <dbReference type="ChEBI" id="CHEBI:29105"/>
    </ligand>
</feature>
<dbReference type="InterPro" id="IPR026590">
    <property type="entry name" value="Ssirtuin_cat_dom"/>
</dbReference>
<dbReference type="PANTHER" id="PTHR11085:SF10">
    <property type="entry name" value="NAD-DEPENDENT PROTEIN DEACYLASE SIRTUIN-5, MITOCHONDRIAL-RELATED"/>
    <property type="match status" value="1"/>
</dbReference>
<evidence type="ECO:0000256" key="1">
    <source>
        <dbReference type="ARBA" id="ARBA00012928"/>
    </source>
</evidence>
<comment type="caution">
    <text evidence="6">The sequence shown here is derived from an EMBL/GenBank/DDBJ whole genome shotgun (WGS) entry which is preliminary data.</text>
</comment>
<dbReference type="EMBL" id="NIQC01000004">
    <property type="protein sequence ID" value="OWZ84524.1"/>
    <property type="molecule type" value="Genomic_DNA"/>
</dbReference>
<dbReference type="CDD" id="cd01407">
    <property type="entry name" value="SIR2-fam"/>
    <property type="match status" value="1"/>
</dbReference>
<dbReference type="InterPro" id="IPR029035">
    <property type="entry name" value="DHS-like_NAD/FAD-binding_dom"/>
</dbReference>